<accession>A0A9P6V064</accession>
<dbReference type="Proteomes" id="UP000738325">
    <property type="component" value="Unassembled WGS sequence"/>
</dbReference>
<reference evidence="2" key="1">
    <citation type="journal article" date="2020" name="Fungal Divers.">
        <title>Resolving the Mortierellaceae phylogeny through synthesis of multi-gene phylogenetics and phylogenomics.</title>
        <authorList>
            <person name="Vandepol N."/>
            <person name="Liber J."/>
            <person name="Desiro A."/>
            <person name="Na H."/>
            <person name="Kennedy M."/>
            <person name="Barry K."/>
            <person name="Grigoriev I.V."/>
            <person name="Miller A.N."/>
            <person name="O'Donnell K."/>
            <person name="Stajich J.E."/>
            <person name="Bonito G."/>
        </authorList>
    </citation>
    <scope>NUCLEOTIDE SEQUENCE</scope>
    <source>
        <strain evidence="2">REB-010B</strain>
    </source>
</reference>
<proteinExistence type="predicted"/>
<dbReference type="AlphaFoldDB" id="A0A9P6V064"/>
<dbReference type="OrthoDB" id="2381083at2759"/>
<name>A0A9P6V064_9FUNG</name>
<evidence type="ECO:0000313" key="3">
    <source>
        <dbReference type="Proteomes" id="UP000738325"/>
    </source>
</evidence>
<dbReference type="InterPro" id="IPR015791">
    <property type="entry name" value="Antimic/Inh_G_crystallin-like"/>
</dbReference>
<gene>
    <name evidence="2" type="ORF">BGZ99_002807</name>
</gene>
<comment type="caution">
    <text evidence="2">The sequence shown here is derived from an EMBL/GenBank/DDBJ whole genome shotgun (WGS) entry which is preliminary data.</text>
</comment>
<keyword evidence="3" id="KW-1185">Reference proteome</keyword>
<sequence length="212" mass="22715">MIAVVAAQSEDVTVAPTTVVEAGPIALDNAANDNPAHALADDDDPGRGGSSQSGFIAWSSPGFKGHKQRTRNASGCYRLDGGAVGSFEGDATHTYAFYSDSSCRQRMVFGPSNAPVSRISPIIFPSSIRIVDKPMPMVTLVTWTRPVFRGDRQIVRGFGCQPLDGSIISSFQGNNRYTFYRGRGCMGRSVFESRGGRSSIPSIRAGSVFIRN</sequence>
<protein>
    <submittedName>
        <fullName evidence="2">Uncharacterized protein</fullName>
    </submittedName>
</protein>
<dbReference type="Gene3D" id="2.60.20.30">
    <property type="match status" value="1"/>
</dbReference>
<evidence type="ECO:0000256" key="1">
    <source>
        <dbReference type="SAM" id="MobiDB-lite"/>
    </source>
</evidence>
<evidence type="ECO:0000313" key="2">
    <source>
        <dbReference type="EMBL" id="KAG0329259.1"/>
    </source>
</evidence>
<organism evidence="2 3">
    <name type="scientific">Dissophora globulifera</name>
    <dbReference type="NCBI Taxonomy" id="979702"/>
    <lineage>
        <taxon>Eukaryota</taxon>
        <taxon>Fungi</taxon>
        <taxon>Fungi incertae sedis</taxon>
        <taxon>Mucoromycota</taxon>
        <taxon>Mortierellomycotina</taxon>
        <taxon>Mortierellomycetes</taxon>
        <taxon>Mortierellales</taxon>
        <taxon>Mortierellaceae</taxon>
        <taxon>Dissophora</taxon>
    </lineage>
</organism>
<dbReference type="EMBL" id="JAAAIP010000019">
    <property type="protein sequence ID" value="KAG0329259.1"/>
    <property type="molecule type" value="Genomic_DNA"/>
</dbReference>
<feature type="region of interest" description="Disordered" evidence="1">
    <location>
        <begin position="31"/>
        <end position="66"/>
    </location>
</feature>